<dbReference type="SMART" id="SM00320">
    <property type="entry name" value="WD40"/>
    <property type="match status" value="5"/>
</dbReference>
<dbReference type="Pfam" id="PF00179">
    <property type="entry name" value="UQ_con"/>
    <property type="match status" value="2"/>
</dbReference>
<dbReference type="Proteomes" id="UP000242875">
    <property type="component" value="Unassembled WGS sequence"/>
</dbReference>
<feature type="repeat" description="WD" evidence="5">
    <location>
        <begin position="695"/>
        <end position="736"/>
    </location>
</feature>
<dbReference type="SUPFAM" id="SSF54495">
    <property type="entry name" value="UBC-like"/>
    <property type="match status" value="2"/>
</dbReference>
<comment type="caution">
    <text evidence="7">The sequence shown here is derived from an EMBL/GenBank/DDBJ whole genome shotgun (WGS) entry which is preliminary data.</text>
</comment>
<protein>
    <recommendedName>
        <fullName evidence="4">WD40 repeat-containing protein SMU1</fullName>
    </recommendedName>
</protein>
<keyword evidence="3" id="KW-0677">Repeat</keyword>
<proteinExistence type="predicted"/>
<dbReference type="InterPro" id="IPR016135">
    <property type="entry name" value="UBQ-conjugating_enzyme/RWD"/>
</dbReference>
<dbReference type="CDD" id="cd23809">
    <property type="entry name" value="UBCc_UBE2Z"/>
    <property type="match status" value="1"/>
</dbReference>
<dbReference type="EMBL" id="MVBO01000003">
    <property type="protein sequence ID" value="OZJ06452.1"/>
    <property type="molecule type" value="Genomic_DNA"/>
</dbReference>
<dbReference type="Pfam" id="PF00400">
    <property type="entry name" value="WD40"/>
    <property type="match status" value="4"/>
</dbReference>
<dbReference type="SUPFAM" id="SSF50978">
    <property type="entry name" value="WD40 repeat-like"/>
    <property type="match status" value="1"/>
</dbReference>
<dbReference type="InterPro" id="IPR036322">
    <property type="entry name" value="WD40_repeat_dom_sf"/>
</dbReference>
<accession>A0A261Y760</accession>
<dbReference type="PROSITE" id="PS00678">
    <property type="entry name" value="WD_REPEATS_1"/>
    <property type="match status" value="1"/>
</dbReference>
<feature type="repeat" description="WD" evidence="5">
    <location>
        <begin position="737"/>
        <end position="778"/>
    </location>
</feature>
<dbReference type="Gene3D" id="2.130.10.10">
    <property type="entry name" value="YVTN repeat-like/Quinoprotein amine dehydrogenase"/>
    <property type="match status" value="1"/>
</dbReference>
<keyword evidence="2 5" id="KW-0853">WD repeat</keyword>
<evidence type="ECO:0000256" key="3">
    <source>
        <dbReference type="ARBA" id="ARBA00022737"/>
    </source>
</evidence>
<evidence type="ECO:0000313" key="8">
    <source>
        <dbReference type="Proteomes" id="UP000242875"/>
    </source>
</evidence>
<organism evidence="7 8">
    <name type="scientific">Bifiguratus adelaidae</name>
    <dbReference type="NCBI Taxonomy" id="1938954"/>
    <lineage>
        <taxon>Eukaryota</taxon>
        <taxon>Fungi</taxon>
        <taxon>Fungi incertae sedis</taxon>
        <taxon>Mucoromycota</taxon>
        <taxon>Mucoromycotina</taxon>
        <taxon>Endogonomycetes</taxon>
        <taxon>Endogonales</taxon>
        <taxon>Endogonales incertae sedis</taxon>
        <taxon>Bifiguratus</taxon>
    </lineage>
</organism>
<feature type="repeat" description="WD" evidence="5">
    <location>
        <begin position="652"/>
        <end position="693"/>
    </location>
</feature>
<feature type="domain" description="UBC core" evidence="6">
    <location>
        <begin position="4"/>
        <end position="164"/>
    </location>
</feature>
<evidence type="ECO:0000256" key="1">
    <source>
        <dbReference type="ARBA" id="ARBA00004324"/>
    </source>
</evidence>
<dbReference type="AlphaFoldDB" id="A0A261Y760"/>
<dbReference type="PROSITE" id="PS50294">
    <property type="entry name" value="WD_REPEATS_REGION"/>
    <property type="match status" value="3"/>
</dbReference>
<dbReference type="CDD" id="cd00195">
    <property type="entry name" value="UBCc_UEV"/>
    <property type="match status" value="1"/>
</dbReference>
<sequence length="919" mass="101681">MSNRAKYRLQKEYLDVSKSPDNAIHLWYDESNFTRCKALIIGPPNTPYAYGFFEFALSFPNNYPDAPPKVTALTTSQGRTRFNPNASIYAGGKVCLSILGTWRGESGENWSSAHGISSILLSIQSLMSDSPYHNEPGHEGAPIHSPEVVQYSEKIQHETLRIAVCDRMEELLLEKTNGALSNGVTAKPPMTLPAVSAALSGSASEPTYAEQSRLGDEFEDLSKRLFLLYYDNYKRAAIAGLSKGTDEKPFFMARFEGSGNQMSGNFDYKSILNRLDRIFRQLEEETKSWIQQSKERNVCESLTASNLRAQYEEIKEGKGDSDLSGVGDVYLVDDNPFIWEVIIFGKPMTHYDGGLFKCRLVFNQAFPTVQPRVQFVTPMFHPHISKEGFPYYKPRRSEDVKSHVDAVAHLLHTDPRPDPIVQDETGVALNNVDSVQTFMEDIQQGRWDLVLRTVTNVAISPSKLSDLYEQIILELLEERELGAARTLLRQTEPMQIIKTSFPDRYMRLEQLLSHSYFDAKEIYSPGTSKEKRRKEIAKALESEVTTVPPSRLLTLLGQSLKWQQQQGIVQPETPFDLYRGAAPVIKEEVDAIPKTCYNTVKFPSASTHAESAIFSPNGQYMVTGSSDGFIEVWNYLTGKLRKDLKYQANENYMSMEEAVLCLNFSKDGELLVSGDHSGKIAVWKIQSGLCTRRISPAHSQGVTSVCFNKEGTQVLSGSFDSTVKLHGLKSGKALKEFRGHTSFVNSALFSTDMTKVISGSSDGTVRIWDLKSTNCLKTISSLGSDKNAAGLVNPSINAIISIPKTDRFLVCNKSASLSVLSATGTVDKTLTMPAKPGESGGQGPAKAGVDFVACATSAQGDIVYGVSENSTLYCFSMASGEVVEEMKLTDAEVIGIVHHPYSNVIAAYTDNGRVLLWKA</sequence>
<evidence type="ECO:0000256" key="4">
    <source>
        <dbReference type="ARBA" id="ARBA00026184"/>
    </source>
</evidence>
<keyword evidence="8" id="KW-1185">Reference proteome</keyword>
<dbReference type="SMART" id="SM00212">
    <property type="entry name" value="UBCc"/>
    <property type="match status" value="2"/>
</dbReference>
<feature type="domain" description="UBC core" evidence="6">
    <location>
        <begin position="305"/>
        <end position="481"/>
    </location>
</feature>
<dbReference type="PRINTS" id="PR00320">
    <property type="entry name" value="GPROTEINBRPT"/>
</dbReference>
<dbReference type="Gene3D" id="3.10.110.10">
    <property type="entry name" value="Ubiquitin Conjugating Enzyme"/>
    <property type="match status" value="2"/>
</dbReference>
<dbReference type="GO" id="GO:0000398">
    <property type="term" value="P:mRNA splicing, via spliceosome"/>
    <property type="evidence" value="ECO:0007669"/>
    <property type="project" value="InterPro"/>
</dbReference>
<evidence type="ECO:0000313" key="7">
    <source>
        <dbReference type="EMBL" id="OZJ06452.1"/>
    </source>
</evidence>
<dbReference type="PROSITE" id="PS50082">
    <property type="entry name" value="WD_REPEATS_2"/>
    <property type="match status" value="4"/>
</dbReference>
<reference evidence="7 8" key="1">
    <citation type="journal article" date="2017" name="Mycologia">
        <title>Bifiguratus adelaidae, gen. et sp. nov., a new member of Mucoromycotina in endophytic and soil-dwelling habitats.</title>
        <authorList>
            <person name="Torres-Cruz T.J."/>
            <person name="Billingsley Tobias T.L."/>
            <person name="Almatruk M."/>
            <person name="Hesse C."/>
            <person name="Kuske C.R."/>
            <person name="Desiro A."/>
            <person name="Benucci G.M."/>
            <person name="Bonito G."/>
            <person name="Stajich J.E."/>
            <person name="Dunlap C."/>
            <person name="Arnold A.E."/>
            <person name="Porras-Alfaro A."/>
        </authorList>
    </citation>
    <scope>NUCLEOTIDE SEQUENCE [LARGE SCALE GENOMIC DNA]</scope>
    <source>
        <strain evidence="7 8">AZ0501</strain>
    </source>
</reference>
<evidence type="ECO:0000259" key="6">
    <source>
        <dbReference type="PROSITE" id="PS50127"/>
    </source>
</evidence>
<feature type="repeat" description="WD" evidence="5">
    <location>
        <begin position="614"/>
        <end position="643"/>
    </location>
</feature>
<gene>
    <name evidence="7" type="ORF">BZG36_00613</name>
</gene>
<dbReference type="PROSITE" id="PS50127">
    <property type="entry name" value="UBC_2"/>
    <property type="match status" value="2"/>
</dbReference>
<evidence type="ECO:0000256" key="5">
    <source>
        <dbReference type="PROSITE-ProRule" id="PRU00221"/>
    </source>
</evidence>
<dbReference type="InterPro" id="IPR045184">
    <property type="entry name" value="SMU1"/>
</dbReference>
<dbReference type="OrthoDB" id="538223at2759"/>
<dbReference type="CDD" id="cd00200">
    <property type="entry name" value="WD40"/>
    <property type="match status" value="1"/>
</dbReference>
<dbReference type="InterPro" id="IPR001680">
    <property type="entry name" value="WD40_rpt"/>
</dbReference>
<name>A0A261Y760_9FUNG</name>
<comment type="subcellular location">
    <subcellularLocation>
        <location evidence="1">Nucleus speckle</location>
    </subcellularLocation>
</comment>
<dbReference type="InterPro" id="IPR000608">
    <property type="entry name" value="UBC"/>
</dbReference>
<dbReference type="GO" id="GO:0016607">
    <property type="term" value="C:nuclear speck"/>
    <property type="evidence" value="ECO:0007669"/>
    <property type="project" value="UniProtKB-SubCell"/>
</dbReference>
<dbReference type="PANTHER" id="PTHR22848">
    <property type="entry name" value="WD40 REPEAT PROTEIN"/>
    <property type="match status" value="1"/>
</dbReference>
<dbReference type="InterPro" id="IPR019775">
    <property type="entry name" value="WD40_repeat_CS"/>
</dbReference>
<dbReference type="InterPro" id="IPR015943">
    <property type="entry name" value="WD40/YVTN_repeat-like_dom_sf"/>
</dbReference>
<evidence type="ECO:0000256" key="2">
    <source>
        <dbReference type="ARBA" id="ARBA00022574"/>
    </source>
</evidence>
<dbReference type="InterPro" id="IPR020472">
    <property type="entry name" value="WD40_PAC1"/>
</dbReference>